<dbReference type="eggNOG" id="arCOG01490">
    <property type="taxonomic scope" value="Archaea"/>
</dbReference>
<protein>
    <submittedName>
        <fullName evidence="2">Bifunctional deaminase-reductase domain protein</fullName>
    </submittedName>
</protein>
<evidence type="ECO:0000313" key="2">
    <source>
        <dbReference type="EMBL" id="ACL16738.1"/>
    </source>
</evidence>
<name>B8GHZ8_METPE</name>
<feature type="domain" description="Bacterial bifunctional deaminase-reductase C-terminal" evidence="1">
    <location>
        <begin position="5"/>
        <end position="175"/>
    </location>
</feature>
<dbReference type="AlphaFoldDB" id="B8GHZ8"/>
<organism evidence="2 3">
    <name type="scientific">Methanosphaerula palustris (strain ATCC BAA-1556 / DSM 19958 / E1-9c)</name>
    <dbReference type="NCBI Taxonomy" id="521011"/>
    <lineage>
        <taxon>Archaea</taxon>
        <taxon>Methanobacteriati</taxon>
        <taxon>Methanobacteriota</taxon>
        <taxon>Stenosarchaea group</taxon>
        <taxon>Methanomicrobia</taxon>
        <taxon>Methanomicrobiales</taxon>
        <taxon>Methanoregulaceae</taxon>
        <taxon>Methanosphaerula</taxon>
    </lineage>
</organism>
<dbReference type="KEGG" id="mpl:Mpal_1408"/>
<reference evidence="2 3" key="1">
    <citation type="journal article" date="2015" name="Genome Announc.">
        <title>Complete Genome Sequence of Methanosphaerula palustris E1-9CT, a Hydrogenotrophic Methanogen Isolated from a Minerotrophic Fen Peatland.</title>
        <authorList>
            <person name="Cadillo-Quiroz H."/>
            <person name="Browne P."/>
            <person name="Kyrpides N."/>
            <person name="Woyke T."/>
            <person name="Goodwin L."/>
            <person name="Detter C."/>
            <person name="Yavitt J.B."/>
            <person name="Zinder S.H."/>
        </authorList>
    </citation>
    <scope>NUCLEOTIDE SEQUENCE [LARGE SCALE GENOMIC DNA]</scope>
    <source>
        <strain evidence="3">ATCC BAA-1556 / DSM 19958 / E1-9c</strain>
    </source>
</reference>
<sequence>MGNLNAFTIVSVDGYFAGPNGEIDWFKDEHSDEEKEFSAESSKKADLLIFGRTTYEMMKSYWPTTVAIKADPVTAGMMNRTPKIVFSKTMDPEKDGPVWKNVRVIHEIRPEEVLSLKKQGSITILGSGTIVQQLTTLGLIDEYQLMVVPVILGSGKYLFRDVNRMNLTLTGTRVFQKSGRVLLTYQPAGRDTS</sequence>
<dbReference type="GeneID" id="7270013"/>
<dbReference type="Gene3D" id="3.40.430.10">
    <property type="entry name" value="Dihydrofolate Reductase, subunit A"/>
    <property type="match status" value="1"/>
</dbReference>
<dbReference type="GO" id="GO:0009231">
    <property type="term" value="P:riboflavin biosynthetic process"/>
    <property type="evidence" value="ECO:0007669"/>
    <property type="project" value="InterPro"/>
</dbReference>
<dbReference type="InterPro" id="IPR050765">
    <property type="entry name" value="Riboflavin_Biosynth_HTPR"/>
</dbReference>
<dbReference type="OrthoDB" id="7348at2157"/>
<dbReference type="Proteomes" id="UP000002457">
    <property type="component" value="Chromosome"/>
</dbReference>
<dbReference type="Pfam" id="PF01872">
    <property type="entry name" value="RibD_C"/>
    <property type="match status" value="1"/>
</dbReference>
<dbReference type="PANTHER" id="PTHR38011">
    <property type="entry name" value="DIHYDROFOLATE REDUCTASE FAMILY PROTEIN (AFU_ORTHOLOGUE AFUA_8G06820)"/>
    <property type="match status" value="1"/>
</dbReference>
<dbReference type="EMBL" id="CP001338">
    <property type="protein sequence ID" value="ACL16738.1"/>
    <property type="molecule type" value="Genomic_DNA"/>
</dbReference>
<dbReference type="HOGENOM" id="CLU_043966_1_3_2"/>
<dbReference type="RefSeq" id="WP_012618057.1">
    <property type="nucleotide sequence ID" value="NC_011832.1"/>
</dbReference>
<dbReference type="STRING" id="521011.Mpal_1408"/>
<gene>
    <name evidence="2" type="ordered locus">Mpal_1408</name>
</gene>
<dbReference type="PANTHER" id="PTHR38011:SF11">
    <property type="entry name" value="2,5-DIAMINO-6-RIBOSYLAMINO-4(3H)-PYRIMIDINONE 5'-PHOSPHATE REDUCTASE"/>
    <property type="match status" value="1"/>
</dbReference>
<accession>B8GHZ8</accession>
<dbReference type="SUPFAM" id="SSF53597">
    <property type="entry name" value="Dihydrofolate reductase-like"/>
    <property type="match status" value="1"/>
</dbReference>
<dbReference type="InterPro" id="IPR024072">
    <property type="entry name" value="DHFR-like_dom_sf"/>
</dbReference>
<dbReference type="InterPro" id="IPR002734">
    <property type="entry name" value="RibDG_C"/>
</dbReference>
<evidence type="ECO:0000259" key="1">
    <source>
        <dbReference type="Pfam" id="PF01872"/>
    </source>
</evidence>
<dbReference type="GO" id="GO:0008703">
    <property type="term" value="F:5-amino-6-(5-phosphoribosylamino)uracil reductase activity"/>
    <property type="evidence" value="ECO:0007669"/>
    <property type="project" value="InterPro"/>
</dbReference>
<proteinExistence type="predicted"/>
<evidence type="ECO:0000313" key="3">
    <source>
        <dbReference type="Proteomes" id="UP000002457"/>
    </source>
</evidence>
<keyword evidence="3" id="KW-1185">Reference proteome</keyword>